<feature type="domain" description="RNase H type-1" evidence="1">
    <location>
        <begin position="2"/>
        <end position="59"/>
    </location>
</feature>
<evidence type="ECO:0000313" key="3">
    <source>
        <dbReference type="Proteomes" id="UP001341840"/>
    </source>
</evidence>
<dbReference type="InterPro" id="IPR036397">
    <property type="entry name" value="RNaseH_sf"/>
</dbReference>
<protein>
    <recommendedName>
        <fullName evidence="1">RNase H type-1 domain-containing protein</fullName>
    </recommendedName>
</protein>
<accession>A0ABU6Y9C6</accession>
<reference evidence="2 3" key="1">
    <citation type="journal article" date="2023" name="Plants (Basel)">
        <title>Bridging the Gap: Combining Genomics and Transcriptomics Approaches to Understand Stylosanthes scabra, an Orphan Legume from the Brazilian Caatinga.</title>
        <authorList>
            <person name="Ferreira-Neto J.R.C."/>
            <person name="da Silva M.D."/>
            <person name="Binneck E."/>
            <person name="de Melo N.F."/>
            <person name="da Silva R.H."/>
            <person name="de Melo A.L.T.M."/>
            <person name="Pandolfi V."/>
            <person name="Bustamante F.O."/>
            <person name="Brasileiro-Vidal A.C."/>
            <person name="Benko-Iseppon A.M."/>
        </authorList>
    </citation>
    <scope>NUCLEOTIDE SEQUENCE [LARGE SCALE GENOMIC DNA]</scope>
    <source>
        <tissue evidence="2">Leaves</tissue>
    </source>
</reference>
<sequence length="134" mass="15379">MQNVLIETDSQVLTQAVKSKFPIAEILPILQDIWVLLATIPRAGFTWIPWEGNKLAHELQSKRRISCNRDKLAIYSRRCIEHPFQQSGDHSEPRNLSQPGTPSNKVSVLQVLEVGLKLICRAYSDQDHEVFKFR</sequence>
<organism evidence="2 3">
    <name type="scientific">Stylosanthes scabra</name>
    <dbReference type="NCBI Taxonomy" id="79078"/>
    <lineage>
        <taxon>Eukaryota</taxon>
        <taxon>Viridiplantae</taxon>
        <taxon>Streptophyta</taxon>
        <taxon>Embryophyta</taxon>
        <taxon>Tracheophyta</taxon>
        <taxon>Spermatophyta</taxon>
        <taxon>Magnoliopsida</taxon>
        <taxon>eudicotyledons</taxon>
        <taxon>Gunneridae</taxon>
        <taxon>Pentapetalae</taxon>
        <taxon>rosids</taxon>
        <taxon>fabids</taxon>
        <taxon>Fabales</taxon>
        <taxon>Fabaceae</taxon>
        <taxon>Papilionoideae</taxon>
        <taxon>50 kb inversion clade</taxon>
        <taxon>dalbergioids sensu lato</taxon>
        <taxon>Dalbergieae</taxon>
        <taxon>Pterocarpus clade</taxon>
        <taxon>Stylosanthes</taxon>
    </lineage>
</organism>
<dbReference type="EMBL" id="JASCZI010241760">
    <property type="protein sequence ID" value="MED6206497.1"/>
    <property type="molecule type" value="Genomic_DNA"/>
</dbReference>
<dbReference type="InterPro" id="IPR002156">
    <property type="entry name" value="RNaseH_domain"/>
</dbReference>
<name>A0ABU6Y9C6_9FABA</name>
<gene>
    <name evidence="2" type="ORF">PIB30_027295</name>
</gene>
<dbReference type="Gene3D" id="3.30.420.10">
    <property type="entry name" value="Ribonuclease H-like superfamily/Ribonuclease H"/>
    <property type="match status" value="1"/>
</dbReference>
<evidence type="ECO:0000259" key="1">
    <source>
        <dbReference type="Pfam" id="PF13456"/>
    </source>
</evidence>
<comment type="caution">
    <text evidence="2">The sequence shown here is derived from an EMBL/GenBank/DDBJ whole genome shotgun (WGS) entry which is preliminary data.</text>
</comment>
<keyword evidence="3" id="KW-1185">Reference proteome</keyword>
<evidence type="ECO:0000313" key="2">
    <source>
        <dbReference type="EMBL" id="MED6206497.1"/>
    </source>
</evidence>
<proteinExistence type="predicted"/>
<dbReference type="Proteomes" id="UP001341840">
    <property type="component" value="Unassembled WGS sequence"/>
</dbReference>
<dbReference type="Pfam" id="PF13456">
    <property type="entry name" value="RVT_3"/>
    <property type="match status" value="1"/>
</dbReference>